<keyword evidence="2" id="KW-0472">Membrane</keyword>
<keyword evidence="4" id="KW-0808">Transferase</keyword>
<evidence type="ECO:0000256" key="1">
    <source>
        <dbReference type="ARBA" id="ARBA00006464"/>
    </source>
</evidence>
<keyword evidence="5" id="KW-1185">Reference proteome</keyword>
<evidence type="ECO:0000259" key="3">
    <source>
        <dbReference type="Pfam" id="PF02397"/>
    </source>
</evidence>
<sequence length="218" mass="25277">MKPYLIIKRILDFFCACILVIVASPIMGLAAVAIKLESEGPILFKQDRPGKSGNIFKVNKFRTMKIEVEKNGKMLSDMERMTKVGSILRKSSIDELPQLINIIRGEMSFIGPRPLLVQYLDHYSREQMRRHEVTPGISGWAQVNGRNTISWEQKFEYDVWYVDNISFLLDIKIIRMTIVNVLNRKDINNSEDNTMSYFTNNNNKEEYTSRTSDLKCQN</sequence>
<accession>A0A942V157</accession>
<evidence type="ECO:0000256" key="2">
    <source>
        <dbReference type="SAM" id="Phobius"/>
    </source>
</evidence>
<dbReference type="PANTHER" id="PTHR30576:SF8">
    <property type="entry name" value="UNDECAPRENYL-PHOSPHATE GALACTOSE PHOSPHOTRANSFERASE"/>
    <property type="match status" value="1"/>
</dbReference>
<dbReference type="GO" id="GO:0016780">
    <property type="term" value="F:phosphotransferase activity, for other substituted phosphate groups"/>
    <property type="evidence" value="ECO:0007669"/>
    <property type="project" value="TreeGrafter"/>
</dbReference>
<dbReference type="AlphaFoldDB" id="A0A942V157"/>
<comment type="caution">
    <text evidence="4">The sequence shown here is derived from an EMBL/GenBank/DDBJ whole genome shotgun (WGS) entry which is preliminary data.</text>
</comment>
<dbReference type="Pfam" id="PF02397">
    <property type="entry name" value="Bac_transf"/>
    <property type="match status" value="1"/>
</dbReference>
<organism evidence="4 5">
    <name type="scientific">Anaeromonas frigoriresistens</name>
    <dbReference type="NCBI Taxonomy" id="2683708"/>
    <lineage>
        <taxon>Bacteria</taxon>
        <taxon>Bacillati</taxon>
        <taxon>Bacillota</taxon>
        <taxon>Tissierellia</taxon>
        <taxon>Tissierellales</taxon>
        <taxon>Thermohalobacteraceae</taxon>
        <taxon>Anaeromonas</taxon>
    </lineage>
</organism>
<gene>
    <name evidence="4" type="ORF">GOQ27_12450</name>
</gene>
<reference evidence="4" key="1">
    <citation type="submission" date="2019-12" db="EMBL/GenBank/DDBJ databases">
        <title>Clostridiaceae gen. nov. sp. nov., isolated from sediment in Xinjiang, China.</title>
        <authorList>
            <person name="Zhang R."/>
        </authorList>
    </citation>
    <scope>NUCLEOTIDE SEQUENCE</scope>
    <source>
        <strain evidence="4">D2Q-11</strain>
    </source>
</reference>
<dbReference type="Proteomes" id="UP000724672">
    <property type="component" value="Unassembled WGS sequence"/>
</dbReference>
<keyword evidence="2" id="KW-1133">Transmembrane helix</keyword>
<comment type="similarity">
    <text evidence="1">Belongs to the bacterial sugar transferase family.</text>
</comment>
<dbReference type="InterPro" id="IPR003362">
    <property type="entry name" value="Bact_transf"/>
</dbReference>
<feature type="domain" description="Bacterial sugar transferase" evidence="3">
    <location>
        <begin position="8"/>
        <end position="182"/>
    </location>
</feature>
<feature type="transmembrane region" description="Helical" evidence="2">
    <location>
        <begin position="12"/>
        <end position="34"/>
    </location>
</feature>
<dbReference type="PANTHER" id="PTHR30576">
    <property type="entry name" value="COLANIC BIOSYNTHESIS UDP-GLUCOSE LIPID CARRIER TRANSFERASE"/>
    <property type="match status" value="1"/>
</dbReference>
<dbReference type="RefSeq" id="WP_203367201.1">
    <property type="nucleotide sequence ID" value="NZ_WSFT01000046.1"/>
</dbReference>
<protein>
    <submittedName>
        <fullName evidence="4">Sugar transferase</fullName>
    </submittedName>
</protein>
<dbReference type="EMBL" id="WSFT01000046">
    <property type="protein sequence ID" value="MBS4539277.1"/>
    <property type="molecule type" value="Genomic_DNA"/>
</dbReference>
<keyword evidence="2" id="KW-0812">Transmembrane</keyword>
<name>A0A942V157_9FIRM</name>
<proteinExistence type="inferred from homology"/>
<evidence type="ECO:0000313" key="5">
    <source>
        <dbReference type="Proteomes" id="UP000724672"/>
    </source>
</evidence>
<evidence type="ECO:0000313" key="4">
    <source>
        <dbReference type="EMBL" id="MBS4539277.1"/>
    </source>
</evidence>